<gene>
    <name evidence="25" type="ORF">CJP74_03665</name>
</gene>
<keyword evidence="9 24" id="KW-0812">Transmembrane</keyword>
<evidence type="ECO:0000256" key="13">
    <source>
        <dbReference type="ARBA" id="ARBA00022840"/>
    </source>
</evidence>
<keyword evidence="7 24" id="KW-0997">Cell inner membrane</keyword>
<evidence type="ECO:0000256" key="14">
    <source>
        <dbReference type="ARBA" id="ARBA00022842"/>
    </source>
</evidence>
<dbReference type="PANTHER" id="PTHR34299">
    <property type="entry name" value="DIACYLGLYCEROL KINASE"/>
    <property type="match status" value="1"/>
</dbReference>
<feature type="binding site" evidence="22">
    <location>
        <position position="16"/>
    </location>
    <ligand>
        <name>ATP</name>
        <dbReference type="ChEBI" id="CHEBI:30616"/>
    </ligand>
</feature>
<evidence type="ECO:0000256" key="3">
    <source>
        <dbReference type="ARBA" id="ARBA00012133"/>
    </source>
</evidence>
<keyword evidence="5" id="KW-1003">Cell membrane</keyword>
<comment type="subcellular location">
    <subcellularLocation>
        <location evidence="1 24">Cell inner membrane</location>
        <topology evidence="1 24">Multi-pass membrane protein</topology>
    </subcellularLocation>
</comment>
<evidence type="ECO:0000256" key="21">
    <source>
        <dbReference type="PIRSR" id="PIRSR600829-2"/>
    </source>
</evidence>
<dbReference type="InterPro" id="IPR036945">
    <property type="entry name" value="DAGK_sf"/>
</dbReference>
<sequence length="118" mass="12873">MEKHTGFKHFIKAFGYSLQGFKSAFKSEAAFRQEFILALVLIPLGLWLGETGGEKALLVASVLLLLLIELLNSAIEAVVDRIGTEYHELAGKAKDLGSAAVFIAVLILLSVWGCILIW</sequence>
<feature type="transmembrane region" description="Helical" evidence="24">
    <location>
        <begin position="30"/>
        <end position="49"/>
    </location>
</feature>
<evidence type="ECO:0000256" key="24">
    <source>
        <dbReference type="RuleBase" id="RU363065"/>
    </source>
</evidence>
<feature type="binding site" evidence="21">
    <location>
        <position position="98"/>
    </location>
    <ligand>
        <name>substrate</name>
    </ligand>
</feature>
<comment type="cofactor">
    <cofactor evidence="23">
        <name>Mg(2+)</name>
        <dbReference type="ChEBI" id="CHEBI:18420"/>
    </cofactor>
    <text evidence="23">Mn(2+), Zn(2+), Cd(2+) and Co(2+) support activity to lesser extents.</text>
</comment>
<dbReference type="Gene3D" id="1.10.287.3610">
    <property type="match status" value="1"/>
</dbReference>
<feature type="binding site" evidence="21">
    <location>
        <position position="69"/>
    </location>
    <ligand>
        <name>substrate</name>
    </ligand>
</feature>
<keyword evidence="16 24" id="KW-0443">Lipid metabolism</keyword>
<keyword evidence="19 24" id="KW-1208">Phospholipid metabolism</keyword>
<keyword evidence="17 24" id="KW-0472">Membrane</keyword>
<keyword evidence="12 24" id="KW-0418">Kinase</keyword>
<evidence type="ECO:0000256" key="18">
    <source>
        <dbReference type="ARBA" id="ARBA00023209"/>
    </source>
</evidence>
<reference evidence="25 26" key="1">
    <citation type="submission" date="2017-08" db="EMBL/GenBank/DDBJ databases">
        <title>Reclassification of Bisgaard taxon 37 and 44.</title>
        <authorList>
            <person name="Christensen H."/>
        </authorList>
    </citation>
    <scope>NUCLEOTIDE SEQUENCE [LARGE SCALE GENOMIC DNA]</scope>
    <source>
        <strain evidence="25 26">B96_4</strain>
    </source>
</reference>
<dbReference type="Pfam" id="PF01219">
    <property type="entry name" value="DAGK_prokar"/>
    <property type="match status" value="1"/>
</dbReference>
<evidence type="ECO:0000256" key="15">
    <source>
        <dbReference type="ARBA" id="ARBA00022989"/>
    </source>
</evidence>
<comment type="function">
    <text evidence="24">Catalyzes the ATP-dependent phosphorylation of sn-l,2-diacylglycerol (DAG) to phosphatidic acid. Involved in the recycling of diacylglycerol produced as a by-product during membrane-derived oligosaccharide (MDO) biosynthesis.</text>
</comment>
<dbReference type="GO" id="GO:0004143">
    <property type="term" value="F:ATP-dependent diacylglycerol kinase activity"/>
    <property type="evidence" value="ECO:0007669"/>
    <property type="project" value="UniProtKB-EC"/>
</dbReference>
<dbReference type="OrthoDB" id="9796011at2"/>
<dbReference type="EMBL" id="NRJH01000029">
    <property type="protein sequence ID" value="RIY32806.1"/>
    <property type="molecule type" value="Genomic_DNA"/>
</dbReference>
<evidence type="ECO:0000256" key="12">
    <source>
        <dbReference type="ARBA" id="ARBA00022777"/>
    </source>
</evidence>
<evidence type="ECO:0000256" key="8">
    <source>
        <dbReference type="ARBA" id="ARBA00022679"/>
    </source>
</evidence>
<dbReference type="InterPro" id="IPR033718">
    <property type="entry name" value="DAGK_prok"/>
</dbReference>
<evidence type="ECO:0000256" key="20">
    <source>
        <dbReference type="PIRSR" id="PIRSR600829-1"/>
    </source>
</evidence>
<evidence type="ECO:0000256" key="2">
    <source>
        <dbReference type="ARBA" id="ARBA00005967"/>
    </source>
</evidence>
<feature type="binding site" evidence="22">
    <location>
        <begin position="85"/>
        <end position="87"/>
    </location>
    <ligand>
        <name>ATP</name>
        <dbReference type="ChEBI" id="CHEBI:30616"/>
    </ligand>
</feature>
<keyword evidence="11 22" id="KW-0547">Nucleotide-binding</keyword>
<dbReference type="PROSITE" id="PS01069">
    <property type="entry name" value="DAGK_PROKAR"/>
    <property type="match status" value="1"/>
</dbReference>
<name>A0A3A1Y688_9GAMM</name>
<feature type="binding site" evidence="22">
    <location>
        <begin position="94"/>
        <end position="95"/>
    </location>
    <ligand>
        <name>ATP</name>
        <dbReference type="ChEBI" id="CHEBI:30616"/>
    </ligand>
</feature>
<feature type="transmembrane region" description="Helical" evidence="24">
    <location>
        <begin position="99"/>
        <end position="117"/>
    </location>
</feature>
<evidence type="ECO:0000256" key="10">
    <source>
        <dbReference type="ARBA" id="ARBA00022723"/>
    </source>
</evidence>
<keyword evidence="18" id="KW-0594">Phospholipid biosynthesis</keyword>
<keyword evidence="6" id="KW-0444">Lipid biosynthesis</keyword>
<feature type="binding site" evidence="23">
    <location>
        <position position="28"/>
    </location>
    <ligand>
        <name>a divalent metal cation</name>
        <dbReference type="ChEBI" id="CHEBI:60240"/>
    </ligand>
</feature>
<evidence type="ECO:0000256" key="16">
    <source>
        <dbReference type="ARBA" id="ARBA00023098"/>
    </source>
</evidence>
<evidence type="ECO:0000256" key="5">
    <source>
        <dbReference type="ARBA" id="ARBA00022475"/>
    </source>
</evidence>
<feature type="binding site" evidence="22">
    <location>
        <position position="28"/>
    </location>
    <ligand>
        <name>ATP</name>
        <dbReference type="ChEBI" id="CHEBI:30616"/>
    </ligand>
</feature>
<organism evidence="25 26">
    <name type="scientific">Psittacicella melopsittaci</name>
    <dbReference type="NCBI Taxonomy" id="2028576"/>
    <lineage>
        <taxon>Bacteria</taxon>
        <taxon>Pseudomonadati</taxon>
        <taxon>Pseudomonadota</taxon>
        <taxon>Gammaproteobacteria</taxon>
        <taxon>Pasteurellales</taxon>
        <taxon>Psittacicellaceae</taxon>
        <taxon>Psittacicella</taxon>
    </lineage>
</organism>
<feature type="binding site" evidence="22">
    <location>
        <position position="76"/>
    </location>
    <ligand>
        <name>ATP</name>
        <dbReference type="ChEBI" id="CHEBI:30616"/>
    </ligand>
</feature>
<dbReference type="GO" id="GO:0006654">
    <property type="term" value="P:phosphatidic acid biosynthetic process"/>
    <property type="evidence" value="ECO:0007669"/>
    <property type="project" value="InterPro"/>
</dbReference>
<proteinExistence type="inferred from homology"/>
<evidence type="ECO:0000256" key="9">
    <source>
        <dbReference type="ARBA" id="ARBA00022692"/>
    </source>
</evidence>
<accession>A0A3A1Y688</accession>
<evidence type="ECO:0000256" key="6">
    <source>
        <dbReference type="ARBA" id="ARBA00022516"/>
    </source>
</evidence>
<keyword evidence="10 23" id="KW-0479">Metal-binding</keyword>
<dbReference type="EC" id="2.7.1.107" evidence="3 24"/>
<evidence type="ECO:0000256" key="23">
    <source>
        <dbReference type="PIRSR" id="PIRSR600829-4"/>
    </source>
</evidence>
<feature type="transmembrane region" description="Helical" evidence="24">
    <location>
        <begin position="56"/>
        <end position="79"/>
    </location>
</feature>
<evidence type="ECO:0000256" key="4">
    <source>
        <dbReference type="ARBA" id="ARBA00017575"/>
    </source>
</evidence>
<dbReference type="AlphaFoldDB" id="A0A3A1Y688"/>
<evidence type="ECO:0000313" key="25">
    <source>
        <dbReference type="EMBL" id="RIY32806.1"/>
    </source>
</evidence>
<dbReference type="GO" id="GO:0005524">
    <property type="term" value="F:ATP binding"/>
    <property type="evidence" value="ECO:0007669"/>
    <property type="project" value="UniProtKB-KW"/>
</dbReference>
<dbReference type="CDD" id="cd14264">
    <property type="entry name" value="DAGK_IM"/>
    <property type="match status" value="1"/>
</dbReference>
<comment type="caution">
    <text evidence="25">The sequence shown here is derived from an EMBL/GenBank/DDBJ whole genome shotgun (WGS) entry which is preliminary data.</text>
</comment>
<keyword evidence="13 22" id="KW-0067">ATP-binding</keyword>
<dbReference type="Proteomes" id="UP000266258">
    <property type="component" value="Unassembled WGS sequence"/>
</dbReference>
<feature type="binding site" evidence="21">
    <location>
        <begin position="30"/>
        <end position="34"/>
    </location>
    <ligand>
        <name>substrate</name>
    </ligand>
</feature>
<feature type="binding site" evidence="23">
    <location>
        <position position="76"/>
    </location>
    <ligand>
        <name>a divalent metal cation</name>
        <dbReference type="ChEBI" id="CHEBI:60240"/>
    </ligand>
</feature>
<comment type="similarity">
    <text evidence="2 24">Belongs to the bacterial diacylglycerol kinase family.</text>
</comment>
<keyword evidence="8 24" id="KW-0808">Transferase</keyword>
<evidence type="ECO:0000256" key="11">
    <source>
        <dbReference type="ARBA" id="ARBA00022741"/>
    </source>
</evidence>
<evidence type="ECO:0000256" key="1">
    <source>
        <dbReference type="ARBA" id="ARBA00004429"/>
    </source>
</evidence>
<evidence type="ECO:0000256" key="7">
    <source>
        <dbReference type="ARBA" id="ARBA00022519"/>
    </source>
</evidence>
<evidence type="ECO:0000256" key="17">
    <source>
        <dbReference type="ARBA" id="ARBA00023136"/>
    </source>
</evidence>
<keyword evidence="26" id="KW-1185">Reference proteome</keyword>
<keyword evidence="14 23" id="KW-0460">Magnesium</keyword>
<feature type="active site" description="Proton acceptor" evidence="20">
    <location>
        <position position="69"/>
    </location>
</feature>
<dbReference type="GO" id="GO:0005886">
    <property type="term" value="C:plasma membrane"/>
    <property type="evidence" value="ECO:0007669"/>
    <property type="project" value="UniProtKB-SubCell"/>
</dbReference>
<dbReference type="PANTHER" id="PTHR34299:SF1">
    <property type="entry name" value="DIACYLGLYCEROL KINASE"/>
    <property type="match status" value="1"/>
</dbReference>
<evidence type="ECO:0000313" key="26">
    <source>
        <dbReference type="Proteomes" id="UP000266258"/>
    </source>
</evidence>
<dbReference type="InterPro" id="IPR000829">
    <property type="entry name" value="DAGK"/>
</dbReference>
<keyword evidence="15 24" id="KW-1133">Transmembrane helix</keyword>
<protein>
    <recommendedName>
        <fullName evidence="4 24">Diacylglycerol kinase</fullName>
        <ecNumber evidence="3 24">2.7.1.107</ecNumber>
    </recommendedName>
</protein>
<dbReference type="GO" id="GO:0046872">
    <property type="term" value="F:metal ion binding"/>
    <property type="evidence" value="ECO:0007669"/>
    <property type="project" value="UniProtKB-KW"/>
</dbReference>
<comment type="catalytic activity">
    <reaction evidence="24">
        <text>a 1,2-diacyl-sn-glycerol + ATP = a 1,2-diacyl-sn-glycero-3-phosphate + ADP + H(+)</text>
        <dbReference type="Rhea" id="RHEA:10272"/>
        <dbReference type="ChEBI" id="CHEBI:15378"/>
        <dbReference type="ChEBI" id="CHEBI:17815"/>
        <dbReference type="ChEBI" id="CHEBI:30616"/>
        <dbReference type="ChEBI" id="CHEBI:58608"/>
        <dbReference type="ChEBI" id="CHEBI:456216"/>
        <dbReference type="EC" id="2.7.1.107"/>
    </reaction>
</comment>
<dbReference type="RefSeq" id="WP_119496911.1">
    <property type="nucleotide sequence ID" value="NZ_NRJH01000029.1"/>
</dbReference>
<evidence type="ECO:0000256" key="22">
    <source>
        <dbReference type="PIRSR" id="PIRSR600829-3"/>
    </source>
</evidence>
<evidence type="ECO:0000256" key="19">
    <source>
        <dbReference type="ARBA" id="ARBA00023264"/>
    </source>
</evidence>